<dbReference type="Pfam" id="PF05258">
    <property type="entry name" value="DciA"/>
    <property type="match status" value="1"/>
</dbReference>
<comment type="caution">
    <text evidence="1">The sequence shown here is derived from an EMBL/GenBank/DDBJ whole genome shotgun (WGS) entry which is preliminary data.</text>
</comment>
<reference evidence="1 2" key="1">
    <citation type="journal article" date="2016" name="Nat. Commun.">
        <title>Thousands of microbial genomes shed light on interconnected biogeochemical processes in an aquifer system.</title>
        <authorList>
            <person name="Anantharaman K."/>
            <person name="Brown C.T."/>
            <person name="Hug L.A."/>
            <person name="Sharon I."/>
            <person name="Castelle C.J."/>
            <person name="Probst A.J."/>
            <person name="Thomas B.C."/>
            <person name="Singh A."/>
            <person name="Wilkins M.J."/>
            <person name="Karaoz U."/>
            <person name="Brodie E.L."/>
            <person name="Williams K.H."/>
            <person name="Hubbard S.S."/>
            <person name="Banfield J.F."/>
        </authorList>
    </citation>
    <scope>NUCLEOTIDE SEQUENCE [LARGE SCALE GENOMIC DNA]</scope>
</reference>
<name>A0A1G1WMA2_9BACT</name>
<sequence>MESIKRVLKQAILTSSHPKMFGASLIVGLWEKALLELEGSKAVDQTRALSFRAGVLKVRVYSKPWLLYLRIKEEILVKALNDKLNTTLVKSLKLEKAP</sequence>
<evidence type="ECO:0000313" key="2">
    <source>
        <dbReference type="Proteomes" id="UP000177821"/>
    </source>
</evidence>
<organism evidence="1 2">
    <name type="scientific">Candidatus Woykebacteria bacterium RIFCSPHIGHO2_02_FULL_43_16b</name>
    <dbReference type="NCBI Taxonomy" id="1802601"/>
    <lineage>
        <taxon>Bacteria</taxon>
        <taxon>Candidatus Woykeibacteriota</taxon>
    </lineage>
</organism>
<gene>
    <name evidence="1" type="ORF">A3J50_02175</name>
</gene>
<dbReference type="AlphaFoldDB" id="A0A1G1WMA2"/>
<proteinExistence type="predicted"/>
<accession>A0A1G1WMA2</accession>
<evidence type="ECO:0000313" key="1">
    <source>
        <dbReference type="EMBL" id="OGY28327.1"/>
    </source>
</evidence>
<protein>
    <submittedName>
        <fullName evidence="1">Uncharacterized protein</fullName>
    </submittedName>
</protein>
<dbReference type="EMBL" id="MHCX01000055">
    <property type="protein sequence ID" value="OGY28327.1"/>
    <property type="molecule type" value="Genomic_DNA"/>
</dbReference>
<dbReference type="InterPro" id="IPR007922">
    <property type="entry name" value="DciA-like"/>
</dbReference>
<dbReference type="Proteomes" id="UP000177821">
    <property type="component" value="Unassembled WGS sequence"/>
</dbReference>